<organism evidence="2 3">
    <name type="scientific">Phomopsis amygdali</name>
    <name type="common">Fusicoccum amygdali</name>
    <dbReference type="NCBI Taxonomy" id="1214568"/>
    <lineage>
        <taxon>Eukaryota</taxon>
        <taxon>Fungi</taxon>
        <taxon>Dikarya</taxon>
        <taxon>Ascomycota</taxon>
        <taxon>Pezizomycotina</taxon>
        <taxon>Sordariomycetes</taxon>
        <taxon>Sordariomycetidae</taxon>
        <taxon>Diaporthales</taxon>
        <taxon>Diaporthaceae</taxon>
        <taxon>Diaporthe</taxon>
    </lineage>
</organism>
<dbReference type="EMBL" id="JAUJFL010000001">
    <property type="protein sequence ID" value="KAK2615286.1"/>
    <property type="molecule type" value="Genomic_DNA"/>
</dbReference>
<evidence type="ECO:0000313" key="3">
    <source>
        <dbReference type="Proteomes" id="UP001265746"/>
    </source>
</evidence>
<comment type="caution">
    <text evidence="2">The sequence shown here is derived from an EMBL/GenBank/DDBJ whole genome shotgun (WGS) entry which is preliminary data.</text>
</comment>
<name>A0AAD9WAS5_PHOAM</name>
<evidence type="ECO:0000313" key="2">
    <source>
        <dbReference type="EMBL" id="KAK2615286.1"/>
    </source>
</evidence>
<protein>
    <submittedName>
        <fullName evidence="2">Uncharacterized protein</fullName>
    </submittedName>
</protein>
<dbReference type="AlphaFoldDB" id="A0AAD9WAS5"/>
<dbReference type="Gene3D" id="3.60.130.30">
    <property type="match status" value="1"/>
</dbReference>
<sequence>MPSVPDEETIDHLLGRRNNFDRRTKSIKTIEELSEKERNQVHLVTLGKRQTRIEGDPFGIYPAWAGNVGHPRDDRMIRQTDEVRKLSALFEAVRRECCEALALHFADNAKVTSLSEDENELTFTFKTGGLSVRVMQAKDLEQDEQGSYLASLEKSKRCIQAKEHLDELFKDVSLNVLTQQYVMAQVLLEDGRQWPSVSKDQTEFLTRLRADADGRYWIEMSEDERKRTNAASATPHSSLALLMTRLQQNWPRSWNLGYHDPDMFRRYARDQVAIEKVWKLVEEDVLIVLDRSKKLVFSNFVGLSQVLFNQEVVDLLARGLDMWSFYTPLPAPESKRHSVDHYIRKIHPELDMEKATVAGLPNAKKAVVHYGTYAMAGHTDGRRICLTQDSKFARSSYQENNEALFLQLYSSVFGKAASIIRFMMEKLDREHYQECRDIFRKLPKSVKVSTGDRDFLSLFAVGINLYTQRHRDTNDMRGGLASLLTVGNYQGGDLCLPQLGLKVRYTPGTCALMRGDSLEHLTSDFTGFRAFIVGANHETTRLHVRLREQGAAGLHPPLSTERPRAGGGNNASEDSDSESEGGSEIFTTTCVNDMDDEDDEDVTYTNKELHGAGALDSESSSGG</sequence>
<dbReference type="Proteomes" id="UP001265746">
    <property type="component" value="Unassembled WGS sequence"/>
</dbReference>
<evidence type="ECO:0000256" key="1">
    <source>
        <dbReference type="SAM" id="MobiDB-lite"/>
    </source>
</evidence>
<feature type="region of interest" description="Disordered" evidence="1">
    <location>
        <begin position="551"/>
        <end position="623"/>
    </location>
</feature>
<gene>
    <name evidence="2" type="ORF">N8I77_002051</name>
</gene>
<feature type="compositionally biased region" description="Acidic residues" evidence="1">
    <location>
        <begin position="593"/>
        <end position="602"/>
    </location>
</feature>
<proteinExistence type="predicted"/>
<keyword evidence="3" id="KW-1185">Reference proteome</keyword>
<reference evidence="2" key="1">
    <citation type="submission" date="2023-06" db="EMBL/GenBank/DDBJ databases">
        <authorList>
            <person name="Noh H."/>
        </authorList>
    </citation>
    <scope>NUCLEOTIDE SEQUENCE</scope>
    <source>
        <strain evidence="2">DUCC20226</strain>
    </source>
</reference>
<accession>A0AAD9WAS5</accession>